<gene>
    <name evidence="1" type="ORF">B0H17DRAFT_930459</name>
</gene>
<reference evidence="1" key="1">
    <citation type="submission" date="2023-03" db="EMBL/GenBank/DDBJ databases">
        <title>Massive genome expansion in bonnet fungi (Mycena s.s.) driven by repeated elements and novel gene families across ecological guilds.</title>
        <authorList>
            <consortium name="Lawrence Berkeley National Laboratory"/>
            <person name="Harder C.B."/>
            <person name="Miyauchi S."/>
            <person name="Viragh M."/>
            <person name="Kuo A."/>
            <person name="Thoen E."/>
            <person name="Andreopoulos B."/>
            <person name="Lu D."/>
            <person name="Skrede I."/>
            <person name="Drula E."/>
            <person name="Henrissat B."/>
            <person name="Morin E."/>
            <person name="Kohler A."/>
            <person name="Barry K."/>
            <person name="LaButti K."/>
            <person name="Morin E."/>
            <person name="Salamov A."/>
            <person name="Lipzen A."/>
            <person name="Mereny Z."/>
            <person name="Hegedus B."/>
            <person name="Baldrian P."/>
            <person name="Stursova M."/>
            <person name="Weitz H."/>
            <person name="Taylor A."/>
            <person name="Grigoriev I.V."/>
            <person name="Nagy L.G."/>
            <person name="Martin F."/>
            <person name="Kauserud H."/>
        </authorList>
    </citation>
    <scope>NUCLEOTIDE SEQUENCE</scope>
    <source>
        <strain evidence="1">CBHHK067</strain>
    </source>
</reference>
<evidence type="ECO:0000313" key="2">
    <source>
        <dbReference type="Proteomes" id="UP001221757"/>
    </source>
</evidence>
<dbReference type="AlphaFoldDB" id="A0AAD7DP07"/>
<sequence>PDEDLQPLISYYWHLGLTDQQVTDHCMDHFDKTVYGLSLWTIKRRRKAMGLKGTRQKAATWEMIEPLYQTIRARFPTMGARQMVTTIRQDHSIKVSEHFISQFLNIVEREDVEKRKRKKFKRKIYWCAGIGDIWAFDQHDKWKRFGLWKHVGLDPFTGQILWLKIWWTNRNPKLITSYYLEAARKKGGEPSVTFYSALVPDCLAGIPLITQSDPGSENYGIANCHTVTRQRLDPTLEGSLQHKWMQGHGSNVKPEIAWSLLRHQWTPGFETVLDFGLNNGLYKSTDPLEKLVFRWLAIPWLQLELDSWVKRFNSSKRRADRGKILPNQIPDLIAAKPHMFGVHDYKVIIPPPLFDEMQAKWAPTTDQVFQLVPPNFGDKA</sequence>
<proteinExistence type="predicted"/>
<accession>A0AAD7DP07</accession>
<protein>
    <submittedName>
        <fullName evidence="1">Uncharacterized protein</fullName>
    </submittedName>
</protein>
<name>A0AAD7DP07_MYCRO</name>
<dbReference type="PANTHER" id="PTHR46177:SF1">
    <property type="entry name" value="INTEGRASE CATALYTIC DOMAIN-CONTAINING PROTEIN"/>
    <property type="match status" value="1"/>
</dbReference>
<keyword evidence="2" id="KW-1185">Reference proteome</keyword>
<dbReference type="EMBL" id="JARKIE010000037">
    <property type="protein sequence ID" value="KAJ7695731.1"/>
    <property type="molecule type" value="Genomic_DNA"/>
</dbReference>
<comment type="caution">
    <text evidence="1">The sequence shown here is derived from an EMBL/GenBank/DDBJ whole genome shotgun (WGS) entry which is preliminary data.</text>
</comment>
<dbReference type="Proteomes" id="UP001221757">
    <property type="component" value="Unassembled WGS sequence"/>
</dbReference>
<evidence type="ECO:0000313" key="1">
    <source>
        <dbReference type="EMBL" id="KAJ7695731.1"/>
    </source>
</evidence>
<organism evidence="1 2">
    <name type="scientific">Mycena rosella</name>
    <name type="common">Pink bonnet</name>
    <name type="synonym">Agaricus rosellus</name>
    <dbReference type="NCBI Taxonomy" id="1033263"/>
    <lineage>
        <taxon>Eukaryota</taxon>
        <taxon>Fungi</taxon>
        <taxon>Dikarya</taxon>
        <taxon>Basidiomycota</taxon>
        <taxon>Agaricomycotina</taxon>
        <taxon>Agaricomycetes</taxon>
        <taxon>Agaricomycetidae</taxon>
        <taxon>Agaricales</taxon>
        <taxon>Marasmiineae</taxon>
        <taxon>Mycenaceae</taxon>
        <taxon>Mycena</taxon>
    </lineage>
</organism>
<dbReference type="PANTHER" id="PTHR46177">
    <property type="entry name" value="INTEGRASE CATALYTIC DOMAIN-CONTAINING PROTEIN"/>
    <property type="match status" value="1"/>
</dbReference>
<feature type="non-terminal residue" evidence="1">
    <location>
        <position position="1"/>
    </location>
</feature>